<feature type="region of interest" description="Disordered" evidence="4">
    <location>
        <begin position="10"/>
        <end position="36"/>
    </location>
</feature>
<dbReference type="InterPro" id="IPR028082">
    <property type="entry name" value="Peripla_BP_I"/>
</dbReference>
<evidence type="ECO:0000313" key="7">
    <source>
        <dbReference type="Proteomes" id="UP000708298"/>
    </source>
</evidence>
<comment type="similarity">
    <text evidence="1">Belongs to the leucine-binding protein family.</text>
</comment>
<gene>
    <name evidence="6" type="ORF">ASILVAE211_21360</name>
</gene>
<evidence type="ECO:0000313" key="6">
    <source>
        <dbReference type="EMBL" id="MCB8877757.1"/>
    </source>
</evidence>
<keyword evidence="7" id="KW-1185">Reference proteome</keyword>
<dbReference type="GO" id="GO:0006865">
    <property type="term" value="P:amino acid transport"/>
    <property type="evidence" value="ECO:0007669"/>
    <property type="project" value="UniProtKB-KW"/>
</dbReference>
<keyword evidence="3" id="KW-0813">Transport</keyword>
<reference evidence="6" key="1">
    <citation type="journal article" date="2021" name="Microorganisms">
        <title>Acidisoma silvae sp. nov. and Acidisomacellulosilytica sp. nov., Two Acidophilic Bacteria Isolated from Decaying Wood, Hydrolyzing Cellulose and Producing Poly-3-hydroxybutyrate.</title>
        <authorList>
            <person name="Mieszkin S."/>
            <person name="Pouder E."/>
            <person name="Uroz S."/>
            <person name="Simon-Colin C."/>
            <person name="Alain K."/>
        </authorList>
    </citation>
    <scope>NUCLEOTIDE SEQUENCE</scope>
    <source>
        <strain evidence="6">HW T2.11</strain>
    </source>
</reference>
<dbReference type="Pfam" id="PF13458">
    <property type="entry name" value="Peripla_BP_6"/>
    <property type="match status" value="1"/>
</dbReference>
<evidence type="ECO:0000256" key="2">
    <source>
        <dbReference type="ARBA" id="ARBA00022729"/>
    </source>
</evidence>
<keyword evidence="2" id="KW-0732">Signal</keyword>
<organism evidence="6 7">
    <name type="scientific">Acidisoma silvae</name>
    <dbReference type="NCBI Taxonomy" id="2802396"/>
    <lineage>
        <taxon>Bacteria</taxon>
        <taxon>Pseudomonadati</taxon>
        <taxon>Pseudomonadota</taxon>
        <taxon>Alphaproteobacteria</taxon>
        <taxon>Acetobacterales</taxon>
        <taxon>Acidocellaceae</taxon>
        <taxon>Acidisoma</taxon>
    </lineage>
</organism>
<dbReference type="AlphaFoldDB" id="A0A964E118"/>
<dbReference type="Proteomes" id="UP000708298">
    <property type="component" value="Unassembled WGS sequence"/>
</dbReference>
<dbReference type="PANTHER" id="PTHR30483:SF6">
    <property type="entry name" value="PERIPLASMIC BINDING PROTEIN OF ABC TRANSPORTER FOR NATURAL AMINO ACIDS"/>
    <property type="match status" value="1"/>
</dbReference>
<evidence type="ECO:0000256" key="1">
    <source>
        <dbReference type="ARBA" id="ARBA00010062"/>
    </source>
</evidence>
<dbReference type="EMBL" id="JAESVB010000017">
    <property type="protein sequence ID" value="MCB8877757.1"/>
    <property type="molecule type" value="Genomic_DNA"/>
</dbReference>
<keyword evidence="3" id="KW-0029">Amino-acid transport</keyword>
<proteinExistence type="inferred from homology"/>
<evidence type="ECO:0000259" key="5">
    <source>
        <dbReference type="Pfam" id="PF13458"/>
    </source>
</evidence>
<sequence length="450" mass="48279">MITHGRVFHRKICSDGNSEPETDNKKKPKVGNQRDDVNMKLAHMGVGLAMMGLAALTAGKAKAEDQELKIGVVAAESGSFVSAGNTIAAAAKLAAAKINDDGGIKVGDKTYKIKLYIRDNRTDVNVTIAAAQELVNDIGVSAIWGTETHDFSIAMAKITGPAKVLQFSGNSSLGSALNTTSVAPDGWLHYAFQTEPQEWQRSGSTARGVLALLTPLMKTKPVHSVVLVGNDATGQYLSSHYVKALEGDGQQVDLVKYPPDTTDFLPILTRIKGMHPDIVHFWYNGDSTLTAFPQAEQIHVAPAYFLFGVDPGIYEQRHLTASVPVTMSCVPECWGGPKRPDVDQYFAKYFGSGASKGPQSSVSLLYYDYFFMYAKALAEAGKVDDPDAVVNNLLKMSYQGVVSPVPLTFNSNHQVTFATEVCVVKPNTSDDFTCTTEQPPAAPPAGDPGG</sequence>
<dbReference type="Gene3D" id="3.40.50.2300">
    <property type="match status" value="2"/>
</dbReference>
<accession>A0A964E118</accession>
<dbReference type="SUPFAM" id="SSF53822">
    <property type="entry name" value="Periplasmic binding protein-like I"/>
    <property type="match status" value="1"/>
</dbReference>
<dbReference type="InterPro" id="IPR051010">
    <property type="entry name" value="BCAA_transport"/>
</dbReference>
<protein>
    <submittedName>
        <fullName evidence="6">ABC transporter substrate-binding protein</fullName>
    </submittedName>
</protein>
<evidence type="ECO:0000256" key="4">
    <source>
        <dbReference type="SAM" id="MobiDB-lite"/>
    </source>
</evidence>
<dbReference type="InterPro" id="IPR028081">
    <property type="entry name" value="Leu-bd"/>
</dbReference>
<name>A0A964E118_9PROT</name>
<dbReference type="PANTHER" id="PTHR30483">
    <property type="entry name" value="LEUCINE-SPECIFIC-BINDING PROTEIN"/>
    <property type="match status" value="1"/>
</dbReference>
<feature type="domain" description="Leucine-binding protein" evidence="5">
    <location>
        <begin position="68"/>
        <end position="418"/>
    </location>
</feature>
<reference evidence="6" key="2">
    <citation type="submission" date="2021-01" db="EMBL/GenBank/DDBJ databases">
        <authorList>
            <person name="Mieszkin S."/>
            <person name="Pouder E."/>
            <person name="Alain K."/>
        </authorList>
    </citation>
    <scope>NUCLEOTIDE SEQUENCE</scope>
    <source>
        <strain evidence="6">HW T2.11</strain>
    </source>
</reference>
<evidence type="ECO:0000256" key="3">
    <source>
        <dbReference type="ARBA" id="ARBA00022970"/>
    </source>
</evidence>
<comment type="caution">
    <text evidence="6">The sequence shown here is derived from an EMBL/GenBank/DDBJ whole genome shotgun (WGS) entry which is preliminary data.</text>
</comment>